<reference evidence="2" key="1">
    <citation type="journal article" date="2015" name="Nature">
        <title>Complex archaea that bridge the gap between prokaryotes and eukaryotes.</title>
        <authorList>
            <person name="Spang A."/>
            <person name="Saw J.H."/>
            <person name="Jorgensen S.L."/>
            <person name="Zaremba-Niedzwiedzka K."/>
            <person name="Martijn J."/>
            <person name="Lind A.E."/>
            <person name="van Eijk R."/>
            <person name="Schleper C."/>
            <person name="Guy L."/>
            <person name="Ettema T.J."/>
        </authorList>
    </citation>
    <scope>NUCLEOTIDE SEQUENCE</scope>
</reference>
<sequence>MKHDLFKGLIRLHILYHASKEELYGLWVIEELRRHGYSLSPGTLYPILHKMEERGYLKSEKELVNGKIRRVYRISPDGEDLLKEARIKVKELFGEMFENEKK</sequence>
<name>A0A0F9F050_9ZZZZ</name>
<dbReference type="Pfam" id="PF03551">
    <property type="entry name" value="PadR"/>
    <property type="match status" value="1"/>
</dbReference>
<proteinExistence type="predicted"/>
<dbReference type="PANTHER" id="PTHR33169:SF14">
    <property type="entry name" value="TRANSCRIPTIONAL REGULATOR RV3488"/>
    <property type="match status" value="1"/>
</dbReference>
<dbReference type="EMBL" id="LAZR01025465">
    <property type="protein sequence ID" value="KKL71836.1"/>
    <property type="molecule type" value="Genomic_DNA"/>
</dbReference>
<dbReference type="Gene3D" id="1.10.10.10">
    <property type="entry name" value="Winged helix-like DNA-binding domain superfamily/Winged helix DNA-binding domain"/>
    <property type="match status" value="1"/>
</dbReference>
<feature type="domain" description="Transcription regulator PadR N-terminal" evidence="1">
    <location>
        <begin position="14"/>
        <end position="84"/>
    </location>
</feature>
<dbReference type="InterPro" id="IPR052509">
    <property type="entry name" value="Metal_resp_DNA-bind_regulator"/>
</dbReference>
<accession>A0A0F9F050</accession>
<evidence type="ECO:0000313" key="2">
    <source>
        <dbReference type="EMBL" id="KKL71836.1"/>
    </source>
</evidence>
<evidence type="ECO:0000259" key="1">
    <source>
        <dbReference type="Pfam" id="PF03551"/>
    </source>
</evidence>
<comment type="caution">
    <text evidence="2">The sequence shown here is derived from an EMBL/GenBank/DDBJ whole genome shotgun (WGS) entry which is preliminary data.</text>
</comment>
<organism evidence="2">
    <name type="scientific">marine sediment metagenome</name>
    <dbReference type="NCBI Taxonomy" id="412755"/>
    <lineage>
        <taxon>unclassified sequences</taxon>
        <taxon>metagenomes</taxon>
        <taxon>ecological metagenomes</taxon>
    </lineage>
</organism>
<dbReference type="InterPro" id="IPR005149">
    <property type="entry name" value="Tscrpt_reg_PadR_N"/>
</dbReference>
<dbReference type="InterPro" id="IPR036390">
    <property type="entry name" value="WH_DNA-bd_sf"/>
</dbReference>
<dbReference type="PANTHER" id="PTHR33169">
    <property type="entry name" value="PADR-FAMILY TRANSCRIPTIONAL REGULATOR"/>
    <property type="match status" value="1"/>
</dbReference>
<dbReference type="AlphaFoldDB" id="A0A0F9F050"/>
<dbReference type="SUPFAM" id="SSF46785">
    <property type="entry name" value="Winged helix' DNA-binding domain"/>
    <property type="match status" value="1"/>
</dbReference>
<gene>
    <name evidence="2" type="ORF">LCGC14_2090910</name>
</gene>
<dbReference type="InterPro" id="IPR036388">
    <property type="entry name" value="WH-like_DNA-bd_sf"/>
</dbReference>
<protein>
    <recommendedName>
        <fullName evidence="1">Transcription regulator PadR N-terminal domain-containing protein</fullName>
    </recommendedName>
</protein>